<proteinExistence type="predicted"/>
<sequence length="119" mass="12656">MHWQGGACPGASSHLVPSEGRSVWYTYTHTSRVQPRTRVSLGAHQTSAKRGTDPVTGLTQTVLSVGLPLVGVGERPGSPLDASQLTQISARNGSCRLGSSVIVARRSRCNRRSESCQAE</sequence>
<accession>A0A3S5CL37</accession>
<protein>
    <submittedName>
        <fullName evidence="1">Uncharacterized protein</fullName>
    </submittedName>
</protein>
<dbReference type="EMBL" id="CAAALY010031968">
    <property type="protein sequence ID" value="VEL17289.1"/>
    <property type="molecule type" value="Genomic_DNA"/>
</dbReference>
<gene>
    <name evidence="1" type="ORF">PXEA_LOCUS10729</name>
</gene>
<evidence type="ECO:0000313" key="2">
    <source>
        <dbReference type="Proteomes" id="UP000784294"/>
    </source>
</evidence>
<dbReference type="Proteomes" id="UP000784294">
    <property type="component" value="Unassembled WGS sequence"/>
</dbReference>
<organism evidence="1 2">
    <name type="scientific">Protopolystoma xenopodis</name>
    <dbReference type="NCBI Taxonomy" id="117903"/>
    <lineage>
        <taxon>Eukaryota</taxon>
        <taxon>Metazoa</taxon>
        <taxon>Spiralia</taxon>
        <taxon>Lophotrochozoa</taxon>
        <taxon>Platyhelminthes</taxon>
        <taxon>Monogenea</taxon>
        <taxon>Polyopisthocotylea</taxon>
        <taxon>Polystomatidea</taxon>
        <taxon>Polystomatidae</taxon>
        <taxon>Protopolystoma</taxon>
    </lineage>
</organism>
<comment type="caution">
    <text evidence="1">The sequence shown here is derived from an EMBL/GenBank/DDBJ whole genome shotgun (WGS) entry which is preliminary data.</text>
</comment>
<dbReference type="AlphaFoldDB" id="A0A3S5CL37"/>
<evidence type="ECO:0000313" key="1">
    <source>
        <dbReference type="EMBL" id="VEL17289.1"/>
    </source>
</evidence>
<keyword evidence="2" id="KW-1185">Reference proteome</keyword>
<name>A0A3S5CL37_9PLAT</name>
<reference evidence="1" key="1">
    <citation type="submission" date="2018-11" db="EMBL/GenBank/DDBJ databases">
        <authorList>
            <consortium name="Pathogen Informatics"/>
        </authorList>
    </citation>
    <scope>NUCLEOTIDE SEQUENCE</scope>
</reference>